<evidence type="ECO:0008006" key="13">
    <source>
        <dbReference type="Google" id="ProtNLM"/>
    </source>
</evidence>
<organism evidence="11 12">
    <name type="scientific">Somion occarium</name>
    <dbReference type="NCBI Taxonomy" id="3059160"/>
    <lineage>
        <taxon>Eukaryota</taxon>
        <taxon>Fungi</taxon>
        <taxon>Dikarya</taxon>
        <taxon>Basidiomycota</taxon>
        <taxon>Agaricomycotina</taxon>
        <taxon>Agaricomycetes</taxon>
        <taxon>Polyporales</taxon>
        <taxon>Cerrenaceae</taxon>
        <taxon>Somion</taxon>
    </lineage>
</organism>
<dbReference type="InterPro" id="IPR001499">
    <property type="entry name" value="GPCR_STE3"/>
</dbReference>
<feature type="transmembrane region" description="Helical" evidence="10">
    <location>
        <begin position="127"/>
        <end position="147"/>
    </location>
</feature>
<evidence type="ECO:0000313" key="11">
    <source>
        <dbReference type="EMBL" id="CAL1697579.1"/>
    </source>
</evidence>
<reference evidence="12" key="1">
    <citation type="submission" date="2024-04" db="EMBL/GenBank/DDBJ databases">
        <authorList>
            <person name="Shaw F."/>
            <person name="Minotto A."/>
        </authorList>
    </citation>
    <scope>NUCLEOTIDE SEQUENCE [LARGE SCALE GENOMIC DNA]</scope>
</reference>
<evidence type="ECO:0000256" key="5">
    <source>
        <dbReference type="ARBA" id="ARBA00022989"/>
    </source>
</evidence>
<dbReference type="Proteomes" id="UP001497453">
    <property type="component" value="Chromosome 10"/>
</dbReference>
<evidence type="ECO:0000256" key="10">
    <source>
        <dbReference type="SAM" id="Phobius"/>
    </source>
</evidence>
<keyword evidence="4 10" id="KW-0812">Transmembrane</keyword>
<comment type="similarity">
    <text evidence="2">Belongs to the G-protein coupled receptor 4 family.</text>
</comment>
<feature type="transmembrane region" description="Helical" evidence="10">
    <location>
        <begin position="217"/>
        <end position="240"/>
    </location>
</feature>
<evidence type="ECO:0000313" key="12">
    <source>
        <dbReference type="Proteomes" id="UP001497453"/>
    </source>
</evidence>
<evidence type="ECO:0000256" key="4">
    <source>
        <dbReference type="ARBA" id="ARBA00022692"/>
    </source>
</evidence>
<keyword evidence="7 10" id="KW-0472">Membrane</keyword>
<keyword evidence="8" id="KW-0675">Receptor</keyword>
<keyword evidence="5 10" id="KW-1133">Transmembrane helix</keyword>
<sequence length="381" mass="43794">MENCIKHVRLRTFSKIVAYPSALPDSALLYYILFGSDHAPLVYKIAKHWMHLVHLLGRLAMPRAFYQRHNLERQYCVPCSNLVRDLFEFASSMGVVCAGLVIARRISNVVTVTTATLPKEDRRRQMYTDLAIGLVPPSTQLIAFYFIQGHRYNIFEGLGCSLATPSSILYISLTSIWGVIIGLISAFYCCRTLYALYKRHRQIKQVLLASNVDMQHFYRLIAMAVIEMCSTVPLCLWSLVTCVESYYPWNGFADLHLDFDRIERYPALLWITIGEYSTLEDQWFSVGCGLIFFGIFGFTQEARNKYRQLLGLPATKIPAPIFTPEGSQPQQGRVLTVWPYWWKMRRTEDHARTTLEFHIETSQTRLSSQTVAQQTNTDSIV</sequence>
<name>A0ABP1CS05_9APHY</name>
<comment type="subcellular location">
    <subcellularLocation>
        <location evidence="1">Membrane</location>
        <topology evidence="1">Multi-pass membrane protein</topology>
    </subcellularLocation>
</comment>
<feature type="transmembrane region" description="Helical" evidence="10">
    <location>
        <begin position="167"/>
        <end position="196"/>
    </location>
</feature>
<dbReference type="PANTHER" id="PTHR28097:SF1">
    <property type="entry name" value="PHEROMONE A FACTOR RECEPTOR"/>
    <property type="match status" value="1"/>
</dbReference>
<evidence type="ECO:0000256" key="6">
    <source>
        <dbReference type="ARBA" id="ARBA00023040"/>
    </source>
</evidence>
<evidence type="ECO:0000256" key="1">
    <source>
        <dbReference type="ARBA" id="ARBA00004141"/>
    </source>
</evidence>
<dbReference type="Pfam" id="PF02076">
    <property type="entry name" value="STE3"/>
    <property type="match status" value="1"/>
</dbReference>
<keyword evidence="6" id="KW-0297">G-protein coupled receptor</keyword>
<evidence type="ECO:0000256" key="3">
    <source>
        <dbReference type="ARBA" id="ARBA00022507"/>
    </source>
</evidence>
<evidence type="ECO:0000256" key="9">
    <source>
        <dbReference type="ARBA" id="ARBA00023224"/>
    </source>
</evidence>
<keyword evidence="12" id="KW-1185">Reference proteome</keyword>
<keyword evidence="3" id="KW-0589">Pheromone response</keyword>
<keyword evidence="9" id="KW-0807">Transducer</keyword>
<protein>
    <recommendedName>
        <fullName evidence="13">Pheromone receptor</fullName>
    </recommendedName>
</protein>
<gene>
    <name evidence="11" type="ORF">GFSPODELE1_LOCUS1732</name>
</gene>
<dbReference type="EMBL" id="OZ037953">
    <property type="protein sequence ID" value="CAL1697579.1"/>
    <property type="molecule type" value="Genomic_DNA"/>
</dbReference>
<dbReference type="PRINTS" id="PR00899">
    <property type="entry name" value="GPCRSTE3"/>
</dbReference>
<proteinExistence type="inferred from homology"/>
<accession>A0ABP1CS05</accession>
<evidence type="ECO:0000256" key="7">
    <source>
        <dbReference type="ARBA" id="ARBA00023136"/>
    </source>
</evidence>
<dbReference type="PANTHER" id="PTHR28097">
    <property type="entry name" value="PHEROMONE A FACTOR RECEPTOR"/>
    <property type="match status" value="1"/>
</dbReference>
<evidence type="ECO:0000256" key="8">
    <source>
        <dbReference type="ARBA" id="ARBA00023170"/>
    </source>
</evidence>
<feature type="transmembrane region" description="Helical" evidence="10">
    <location>
        <begin position="282"/>
        <end position="299"/>
    </location>
</feature>
<evidence type="ECO:0000256" key="2">
    <source>
        <dbReference type="ARBA" id="ARBA00011085"/>
    </source>
</evidence>